<feature type="disulfide bond" evidence="5">
    <location>
        <begin position="6"/>
        <end position="16"/>
    </location>
</feature>
<dbReference type="OrthoDB" id="4062651at2759"/>
<evidence type="ECO:0000256" key="4">
    <source>
        <dbReference type="ARBA" id="ARBA00023180"/>
    </source>
</evidence>
<keyword evidence="1" id="KW-0732">Signal</keyword>
<dbReference type="SUPFAM" id="SSF56487">
    <property type="entry name" value="SRCR-like"/>
    <property type="match status" value="2"/>
</dbReference>
<proteinExistence type="predicted"/>
<organism evidence="7 8">
    <name type="scientific">Desmophyllum pertusum</name>
    <dbReference type="NCBI Taxonomy" id="174260"/>
    <lineage>
        <taxon>Eukaryota</taxon>
        <taxon>Metazoa</taxon>
        <taxon>Cnidaria</taxon>
        <taxon>Anthozoa</taxon>
        <taxon>Hexacorallia</taxon>
        <taxon>Scleractinia</taxon>
        <taxon>Caryophylliina</taxon>
        <taxon>Caryophylliidae</taxon>
        <taxon>Desmophyllum</taxon>
    </lineage>
</organism>
<comment type="caution">
    <text evidence="7">The sequence shown here is derived from an EMBL/GenBank/DDBJ whole genome shotgun (WGS) entry which is preliminary data.</text>
</comment>
<evidence type="ECO:0000313" key="8">
    <source>
        <dbReference type="Proteomes" id="UP001163046"/>
    </source>
</evidence>
<dbReference type="PANTHER" id="PTHR19331:SF465">
    <property type="entry name" value="EGG PEPTIDE SPERACT RECEPTOR"/>
    <property type="match status" value="1"/>
</dbReference>
<sequence length="111" mass="12287">MDNVQCIGNESSLTNCTHDLQTLRRSIGFDAGVVCENGSERDLRIRLNASSVAYAGRVEVLLAGKWGAIDRYTWQLNDAHVACRQLGFTSAPSLLFEEQRSFLTPSGPRQQ</sequence>
<accession>A0A9W9ZVL2</accession>
<evidence type="ECO:0000313" key="7">
    <source>
        <dbReference type="EMBL" id="KAJ7388653.1"/>
    </source>
</evidence>
<keyword evidence="3 5" id="KW-1015">Disulfide bond</keyword>
<dbReference type="PANTHER" id="PTHR19331">
    <property type="entry name" value="SCAVENGER RECEPTOR DOMAIN-CONTAINING"/>
    <property type="match status" value="1"/>
</dbReference>
<name>A0A9W9ZVL2_9CNID</name>
<evidence type="ECO:0000256" key="2">
    <source>
        <dbReference type="ARBA" id="ARBA00022737"/>
    </source>
</evidence>
<keyword evidence="4" id="KW-0325">Glycoprotein</keyword>
<dbReference type="Proteomes" id="UP001163046">
    <property type="component" value="Unassembled WGS sequence"/>
</dbReference>
<dbReference type="GO" id="GO:0016020">
    <property type="term" value="C:membrane"/>
    <property type="evidence" value="ECO:0007669"/>
    <property type="project" value="InterPro"/>
</dbReference>
<keyword evidence="8" id="KW-1185">Reference proteome</keyword>
<dbReference type="PROSITE" id="PS50287">
    <property type="entry name" value="SRCR_2"/>
    <property type="match status" value="2"/>
</dbReference>
<evidence type="ECO:0000256" key="3">
    <source>
        <dbReference type="ARBA" id="ARBA00023157"/>
    </source>
</evidence>
<evidence type="ECO:0000256" key="5">
    <source>
        <dbReference type="PROSITE-ProRule" id="PRU00196"/>
    </source>
</evidence>
<dbReference type="Pfam" id="PF00530">
    <property type="entry name" value="SRCR"/>
    <property type="match status" value="1"/>
</dbReference>
<reference evidence="7" key="1">
    <citation type="submission" date="2023-01" db="EMBL/GenBank/DDBJ databases">
        <title>Genome assembly of the deep-sea coral Lophelia pertusa.</title>
        <authorList>
            <person name="Herrera S."/>
            <person name="Cordes E."/>
        </authorList>
    </citation>
    <scope>NUCLEOTIDE SEQUENCE</scope>
    <source>
        <strain evidence="7">USNM1676648</strain>
        <tissue evidence="7">Polyp</tissue>
    </source>
</reference>
<protein>
    <recommendedName>
        <fullName evidence="6">SRCR domain-containing protein</fullName>
    </recommendedName>
</protein>
<gene>
    <name evidence="7" type="ORF">OS493_036507</name>
</gene>
<comment type="caution">
    <text evidence="5">Lacks conserved residue(s) required for the propagation of feature annotation.</text>
</comment>
<keyword evidence="2" id="KW-0677">Repeat</keyword>
<feature type="domain" description="SRCR" evidence="6">
    <location>
        <begin position="1"/>
        <end position="36"/>
    </location>
</feature>
<dbReference type="InterPro" id="IPR001190">
    <property type="entry name" value="SRCR"/>
</dbReference>
<dbReference type="SMART" id="SM00202">
    <property type="entry name" value="SR"/>
    <property type="match status" value="1"/>
</dbReference>
<dbReference type="InterPro" id="IPR036772">
    <property type="entry name" value="SRCR-like_dom_sf"/>
</dbReference>
<dbReference type="EMBL" id="MU825457">
    <property type="protein sequence ID" value="KAJ7388653.1"/>
    <property type="molecule type" value="Genomic_DNA"/>
</dbReference>
<dbReference type="Gene3D" id="3.10.250.10">
    <property type="entry name" value="SRCR-like domain"/>
    <property type="match status" value="2"/>
</dbReference>
<dbReference type="PRINTS" id="PR00258">
    <property type="entry name" value="SPERACTRCPTR"/>
</dbReference>
<feature type="domain" description="SRCR" evidence="6">
    <location>
        <begin position="45"/>
        <end position="111"/>
    </location>
</feature>
<evidence type="ECO:0000259" key="6">
    <source>
        <dbReference type="PROSITE" id="PS50287"/>
    </source>
</evidence>
<evidence type="ECO:0000256" key="1">
    <source>
        <dbReference type="ARBA" id="ARBA00022729"/>
    </source>
</evidence>
<dbReference type="AlphaFoldDB" id="A0A9W9ZVL2"/>